<protein>
    <submittedName>
        <fullName evidence="2">Uncharacterized protein</fullName>
    </submittedName>
</protein>
<sequence length="86" mass="8897">MANDSGQSNKKAVDLIQTVVVLAAIPLGVIPLVQYLTSDDHGGLFTTLFGEQTGSLAVLLPALIIVGALVIVGALEAVKRRGKKDS</sequence>
<dbReference type="OrthoDB" id="3637883at2"/>
<dbReference type="EMBL" id="CM001484">
    <property type="protein sequence ID" value="EIE98988.1"/>
    <property type="molecule type" value="Genomic_DNA"/>
</dbReference>
<reference evidence="3" key="2">
    <citation type="submission" date="2012-01" db="EMBL/GenBank/DDBJ databases">
        <title>Noncontiguous Finished sequence of chromosome of Saccharomonospora glauca K62.</title>
        <authorList>
            <consortium name="US DOE Joint Genome Institute"/>
            <person name="Lucas S."/>
            <person name="Han J."/>
            <person name="Lapidus A."/>
            <person name="Cheng J.-F."/>
            <person name="Goodwin L."/>
            <person name="Pitluck S."/>
            <person name="Peters L."/>
            <person name="Mikhailova N."/>
            <person name="Held B."/>
            <person name="Detter J.C."/>
            <person name="Han C."/>
            <person name="Tapia R."/>
            <person name="Land M."/>
            <person name="Hauser L."/>
            <person name="Kyrpides N."/>
            <person name="Ivanova N."/>
            <person name="Pagani I."/>
            <person name="Brambilla E.-M."/>
            <person name="Klenk H.-P."/>
            <person name="Woyke T."/>
        </authorList>
    </citation>
    <scope>NUCLEOTIDE SEQUENCE [LARGE SCALE GENOMIC DNA]</scope>
    <source>
        <strain evidence="3">K62</strain>
    </source>
</reference>
<name>I1D214_9PSEU</name>
<organism evidence="2 3">
    <name type="scientific">Saccharomonospora glauca K62</name>
    <dbReference type="NCBI Taxonomy" id="928724"/>
    <lineage>
        <taxon>Bacteria</taxon>
        <taxon>Bacillati</taxon>
        <taxon>Actinomycetota</taxon>
        <taxon>Actinomycetes</taxon>
        <taxon>Pseudonocardiales</taxon>
        <taxon>Pseudonocardiaceae</taxon>
        <taxon>Saccharomonospora</taxon>
    </lineage>
</organism>
<keyword evidence="1" id="KW-0472">Membrane</keyword>
<proteinExistence type="predicted"/>
<dbReference type="AlphaFoldDB" id="I1D214"/>
<feature type="transmembrane region" description="Helical" evidence="1">
    <location>
        <begin position="12"/>
        <end position="36"/>
    </location>
</feature>
<feature type="transmembrane region" description="Helical" evidence="1">
    <location>
        <begin position="56"/>
        <end position="78"/>
    </location>
</feature>
<gene>
    <name evidence="2" type="ORF">SacglDRAFT_02083</name>
</gene>
<keyword evidence="3" id="KW-1185">Reference proteome</keyword>
<evidence type="ECO:0000313" key="3">
    <source>
        <dbReference type="Proteomes" id="UP000005087"/>
    </source>
</evidence>
<dbReference type="RefSeq" id="WP_005464214.1">
    <property type="nucleotide sequence ID" value="NZ_CM001484.1"/>
</dbReference>
<accession>I1D214</accession>
<keyword evidence="1" id="KW-1133">Transmembrane helix</keyword>
<dbReference type="Proteomes" id="UP000005087">
    <property type="component" value="Chromosome"/>
</dbReference>
<reference evidence="2 3" key="1">
    <citation type="submission" date="2011-09" db="EMBL/GenBank/DDBJ databases">
        <authorList>
            <consortium name="US DOE Joint Genome Institute (JGI-PGF)"/>
            <person name="Lucas S."/>
            <person name="Han J."/>
            <person name="Lapidus A."/>
            <person name="Cheng J.-F."/>
            <person name="Goodwin L."/>
            <person name="Pitluck S."/>
            <person name="Peters L."/>
            <person name="Land M.L."/>
            <person name="Hauser L."/>
            <person name="Brambilla E."/>
            <person name="Klenk H.-P."/>
            <person name="Woyke T.J."/>
        </authorList>
    </citation>
    <scope>NUCLEOTIDE SEQUENCE [LARGE SCALE GENOMIC DNA]</scope>
    <source>
        <strain evidence="2 3">K62</strain>
    </source>
</reference>
<keyword evidence="1" id="KW-0812">Transmembrane</keyword>
<evidence type="ECO:0000256" key="1">
    <source>
        <dbReference type="SAM" id="Phobius"/>
    </source>
</evidence>
<dbReference type="HOGENOM" id="CLU_2496026_0_0_11"/>
<evidence type="ECO:0000313" key="2">
    <source>
        <dbReference type="EMBL" id="EIE98988.1"/>
    </source>
</evidence>